<feature type="short sequence motif" description="GXSXG" evidence="4">
    <location>
        <begin position="45"/>
        <end position="49"/>
    </location>
</feature>
<dbReference type="PANTHER" id="PTHR12406:SF41">
    <property type="entry name" value="BRUMMER, ISOFORM B-RELATED"/>
    <property type="match status" value="1"/>
</dbReference>
<dbReference type="InterPro" id="IPR033562">
    <property type="entry name" value="PLPL"/>
</dbReference>
<dbReference type="InterPro" id="IPR033903">
    <property type="entry name" value="PNPLA2"/>
</dbReference>
<dbReference type="PANTHER" id="PTHR12406">
    <property type="entry name" value="CALCIUM-INDEPENDENT PHOSPHOLIPASE A2 IPLA2 -RELATED"/>
    <property type="match status" value="1"/>
</dbReference>
<evidence type="ECO:0000313" key="6">
    <source>
        <dbReference type="Ensembl" id="ENSEBUP00000020799.1"/>
    </source>
</evidence>
<keyword evidence="7" id="KW-1185">Reference proteome</keyword>
<sequence length="534" mass="59525">MFALDSEWNLSFAGCGFLGIYHMGVASCLKENAPWLVRNARKVYGASAGALTAASLVSGVCLGQSCADFIEITKEARRQRLGPLHPSFNLVKCLRQAMWRIMPNDIWVHVSEKLCVSLTRVSDGENVLISDFSSKEEVIQALICSAFVPVYCGVIPPSFRGVRYVDGGISDNLPSYDLKTTITVSPFSGESDICPRDNSSNFHELRFTNTSIQFNTGNLYRLSRALFPPEPKVLIEMCKEGYRDALRFLKANNLLFHSRPSLGPHSAAVDEEEEVIEMDVDQHEIEEARLLVGRMHQTSNMLLVRRPATRDLESVNLETLPPQLHRALTEASKERNDLLSYVSNTLPVRVASLLMSPYILPIESAISFTFRLLEWLPDVPEDFRWMGEQTHRVLRHVYLRAIGRIGHRLSARVSCNLELRKCLTMPTSVAQSCDTSAADHHALPLGVSDSKLTCSSVSDPSFEKWVEESTKFGFEMNIQAGLFQPPGAAGPFQGRKFSLTCSARDENPSGPLALGTDLHHIDNGCMPRFFLEDD</sequence>
<dbReference type="Gene3D" id="3.40.1090.10">
    <property type="entry name" value="Cytosolic phospholipase A2 catalytic domain"/>
    <property type="match status" value="1"/>
</dbReference>
<dbReference type="GO" id="GO:0004806">
    <property type="term" value="F:triacylglycerol lipase activity"/>
    <property type="evidence" value="ECO:0007669"/>
    <property type="project" value="UniProtKB-EC"/>
</dbReference>
<dbReference type="GO" id="GO:0016020">
    <property type="term" value="C:membrane"/>
    <property type="evidence" value="ECO:0007669"/>
    <property type="project" value="TreeGrafter"/>
</dbReference>
<evidence type="ECO:0000256" key="2">
    <source>
        <dbReference type="ARBA" id="ARBA00022801"/>
    </source>
</evidence>
<protein>
    <recommendedName>
        <fullName evidence="1">triacylglycerol lipase</fullName>
        <ecNumber evidence="1">3.1.1.3</ecNumber>
    </recommendedName>
</protein>
<dbReference type="CDD" id="cd07220">
    <property type="entry name" value="Pat_PNPLA2"/>
    <property type="match status" value="1"/>
</dbReference>
<feature type="short sequence motif" description="DGA/G" evidence="4">
    <location>
        <begin position="166"/>
        <end position="168"/>
    </location>
</feature>
<evidence type="ECO:0000259" key="5">
    <source>
        <dbReference type="PROSITE" id="PS51635"/>
    </source>
</evidence>
<keyword evidence="4" id="KW-0442">Lipid degradation</keyword>
<feature type="active site" description="Proton acceptor" evidence="4">
    <location>
        <position position="166"/>
    </location>
</feature>
<feature type="short sequence motif" description="GXGXXG" evidence="4">
    <location>
        <begin position="14"/>
        <end position="19"/>
    </location>
</feature>
<name>A0A8C4QUI1_EPTBU</name>
<reference evidence="6" key="1">
    <citation type="submission" date="2025-08" db="UniProtKB">
        <authorList>
            <consortium name="Ensembl"/>
        </authorList>
    </citation>
    <scope>IDENTIFICATION</scope>
</reference>
<evidence type="ECO:0000313" key="7">
    <source>
        <dbReference type="Proteomes" id="UP000694388"/>
    </source>
</evidence>
<feature type="active site" description="Nucleophile" evidence="4">
    <location>
        <position position="47"/>
    </location>
</feature>
<dbReference type="Ensembl" id="ENSEBUT00000021375.1">
    <property type="protein sequence ID" value="ENSEBUP00000020799.1"/>
    <property type="gene ID" value="ENSEBUG00000012852.1"/>
</dbReference>
<dbReference type="GO" id="GO:0005811">
    <property type="term" value="C:lipid droplet"/>
    <property type="evidence" value="ECO:0007669"/>
    <property type="project" value="TreeGrafter"/>
</dbReference>
<dbReference type="GO" id="GO:0005737">
    <property type="term" value="C:cytoplasm"/>
    <property type="evidence" value="ECO:0007669"/>
    <property type="project" value="TreeGrafter"/>
</dbReference>
<dbReference type="PROSITE" id="PS51635">
    <property type="entry name" value="PNPLA"/>
    <property type="match status" value="1"/>
</dbReference>
<dbReference type="AlphaFoldDB" id="A0A8C4QUI1"/>
<proteinExistence type="predicted"/>
<keyword evidence="2 4" id="KW-0378">Hydrolase</keyword>
<dbReference type="OMA" id="EMKWFSC"/>
<dbReference type="InterPro" id="IPR002641">
    <property type="entry name" value="PNPLA_dom"/>
</dbReference>
<dbReference type="GO" id="GO:0019433">
    <property type="term" value="P:triglyceride catabolic process"/>
    <property type="evidence" value="ECO:0007669"/>
    <property type="project" value="TreeGrafter"/>
</dbReference>
<evidence type="ECO:0000256" key="1">
    <source>
        <dbReference type="ARBA" id="ARBA00013279"/>
    </source>
</evidence>
<dbReference type="InterPro" id="IPR016035">
    <property type="entry name" value="Acyl_Trfase/lysoPLipase"/>
</dbReference>
<reference evidence="6" key="2">
    <citation type="submission" date="2025-09" db="UniProtKB">
        <authorList>
            <consortium name="Ensembl"/>
        </authorList>
    </citation>
    <scope>IDENTIFICATION</scope>
</reference>
<dbReference type="Proteomes" id="UP000694388">
    <property type="component" value="Unplaced"/>
</dbReference>
<evidence type="ECO:0000256" key="3">
    <source>
        <dbReference type="ARBA" id="ARBA00023098"/>
    </source>
</evidence>
<organism evidence="6 7">
    <name type="scientific">Eptatretus burgeri</name>
    <name type="common">Inshore hagfish</name>
    <dbReference type="NCBI Taxonomy" id="7764"/>
    <lineage>
        <taxon>Eukaryota</taxon>
        <taxon>Metazoa</taxon>
        <taxon>Chordata</taxon>
        <taxon>Craniata</taxon>
        <taxon>Vertebrata</taxon>
        <taxon>Cyclostomata</taxon>
        <taxon>Myxini</taxon>
        <taxon>Myxiniformes</taxon>
        <taxon>Myxinidae</taxon>
        <taxon>Eptatretinae</taxon>
        <taxon>Eptatretus</taxon>
    </lineage>
</organism>
<dbReference type="GO" id="GO:0055088">
    <property type="term" value="P:lipid homeostasis"/>
    <property type="evidence" value="ECO:0007669"/>
    <property type="project" value="TreeGrafter"/>
</dbReference>
<dbReference type="FunFam" id="3.40.1090.10:FF:000003">
    <property type="entry name" value="Patatin-like phospholipase domain-containing protein 2"/>
    <property type="match status" value="1"/>
</dbReference>
<evidence type="ECO:0000256" key="4">
    <source>
        <dbReference type="PROSITE-ProRule" id="PRU01161"/>
    </source>
</evidence>
<dbReference type="GO" id="GO:0010898">
    <property type="term" value="P:positive regulation of triglyceride catabolic process"/>
    <property type="evidence" value="ECO:0007669"/>
    <property type="project" value="InterPro"/>
</dbReference>
<dbReference type="EC" id="3.1.1.3" evidence="1"/>
<feature type="domain" description="PNPLA" evidence="5">
    <location>
        <begin position="10"/>
        <end position="179"/>
    </location>
</feature>
<dbReference type="SUPFAM" id="SSF52151">
    <property type="entry name" value="FabD/lysophospholipase-like"/>
    <property type="match status" value="1"/>
</dbReference>
<dbReference type="Pfam" id="PF01734">
    <property type="entry name" value="Patatin"/>
    <property type="match status" value="1"/>
</dbReference>
<accession>A0A8C4QUI1</accession>
<dbReference type="GeneTree" id="ENSGT00940000160155"/>
<keyword evidence="3 4" id="KW-0443">Lipid metabolism</keyword>